<dbReference type="Pfam" id="PF01433">
    <property type="entry name" value="Peptidase_M1"/>
    <property type="match status" value="1"/>
</dbReference>
<name>A0A2T2YPD4_9BACT</name>
<dbReference type="GO" id="GO:0005737">
    <property type="term" value="C:cytoplasm"/>
    <property type="evidence" value="ECO:0007669"/>
    <property type="project" value="TreeGrafter"/>
</dbReference>
<proteinExistence type="predicted"/>
<dbReference type="GO" id="GO:0005615">
    <property type="term" value="C:extracellular space"/>
    <property type="evidence" value="ECO:0007669"/>
    <property type="project" value="TreeGrafter"/>
</dbReference>
<feature type="domain" description="Peptidase M1 membrane alanine aminopeptidase" evidence="1">
    <location>
        <begin position="394"/>
        <end position="546"/>
    </location>
</feature>
<dbReference type="GO" id="GO:0042277">
    <property type="term" value="F:peptide binding"/>
    <property type="evidence" value="ECO:0007669"/>
    <property type="project" value="TreeGrafter"/>
</dbReference>
<dbReference type="GO" id="GO:0043171">
    <property type="term" value="P:peptide catabolic process"/>
    <property type="evidence" value="ECO:0007669"/>
    <property type="project" value="TreeGrafter"/>
</dbReference>
<evidence type="ECO:0000259" key="1">
    <source>
        <dbReference type="Pfam" id="PF01433"/>
    </source>
</evidence>
<comment type="caution">
    <text evidence="2">The sequence shown here is derived from an EMBL/GenBank/DDBJ whole genome shotgun (WGS) entry which is preliminary data.</text>
</comment>
<protein>
    <submittedName>
        <fullName evidence="2">Peptidase M1</fullName>
    </submittedName>
</protein>
<evidence type="ECO:0000313" key="3">
    <source>
        <dbReference type="Proteomes" id="UP000240357"/>
    </source>
</evidence>
<dbReference type="Gene3D" id="1.10.390.10">
    <property type="entry name" value="Neutral Protease Domain 2"/>
    <property type="match status" value="1"/>
</dbReference>
<dbReference type="InterPro" id="IPR014782">
    <property type="entry name" value="Peptidase_M1_dom"/>
</dbReference>
<dbReference type="CDD" id="cd09604">
    <property type="entry name" value="M1_APN_like"/>
    <property type="match status" value="1"/>
</dbReference>
<keyword evidence="3" id="KW-1185">Reference proteome</keyword>
<evidence type="ECO:0000313" key="2">
    <source>
        <dbReference type="EMBL" id="PSR57346.1"/>
    </source>
</evidence>
<dbReference type="InterPro" id="IPR050344">
    <property type="entry name" value="Peptidase_M1_aminopeptidases"/>
</dbReference>
<dbReference type="GO" id="GO:0016020">
    <property type="term" value="C:membrane"/>
    <property type="evidence" value="ECO:0007669"/>
    <property type="project" value="TreeGrafter"/>
</dbReference>
<dbReference type="PANTHER" id="PTHR11533">
    <property type="entry name" value="PROTEASE M1 ZINC METALLOPROTEASE"/>
    <property type="match status" value="1"/>
</dbReference>
<dbReference type="InterPro" id="IPR027268">
    <property type="entry name" value="Peptidase_M4/M1_CTD_sf"/>
</dbReference>
<gene>
    <name evidence="2" type="ORF">AHMF7605_16945</name>
</gene>
<dbReference type="AlphaFoldDB" id="A0A2T2YPD4"/>
<dbReference type="Proteomes" id="UP000240357">
    <property type="component" value="Unassembled WGS sequence"/>
</dbReference>
<accession>A0A2T2YPD4</accession>
<dbReference type="GO" id="GO:0008270">
    <property type="term" value="F:zinc ion binding"/>
    <property type="evidence" value="ECO:0007669"/>
    <property type="project" value="InterPro"/>
</dbReference>
<organism evidence="2 3">
    <name type="scientific">Adhaeribacter arboris</name>
    <dbReference type="NCBI Taxonomy" id="2072846"/>
    <lineage>
        <taxon>Bacteria</taxon>
        <taxon>Pseudomonadati</taxon>
        <taxon>Bacteroidota</taxon>
        <taxon>Cytophagia</taxon>
        <taxon>Cytophagales</taxon>
        <taxon>Hymenobacteraceae</taxon>
        <taxon>Adhaeribacter</taxon>
    </lineage>
</organism>
<dbReference type="PANTHER" id="PTHR11533:SF174">
    <property type="entry name" value="PUROMYCIN-SENSITIVE AMINOPEPTIDASE-RELATED"/>
    <property type="match status" value="1"/>
</dbReference>
<reference evidence="2 3" key="1">
    <citation type="submission" date="2018-03" db="EMBL/GenBank/DDBJ databases">
        <title>Adhaeribacter sp. HMF7605 Genome sequencing and assembly.</title>
        <authorList>
            <person name="Kang H."/>
            <person name="Kang J."/>
            <person name="Cha I."/>
            <person name="Kim H."/>
            <person name="Joh K."/>
        </authorList>
    </citation>
    <scope>NUCLEOTIDE SEQUENCE [LARGE SCALE GENOMIC DNA]</scope>
    <source>
        <strain evidence="2 3">HMF7605</strain>
    </source>
</reference>
<dbReference type="EMBL" id="PYFT01000001">
    <property type="protein sequence ID" value="PSR57346.1"/>
    <property type="molecule type" value="Genomic_DNA"/>
</dbReference>
<dbReference type="SUPFAM" id="SSF55486">
    <property type="entry name" value="Metalloproteases ('zincins'), catalytic domain"/>
    <property type="match status" value="1"/>
</dbReference>
<sequence>MLTKYIDAHENIASNYNYNAAFNPLFYNKNGNEYRSASGNPGPKYWQNKADYEIAVKLDEAKNEIAGSVVLTYTNNSPEELPFIWLQLEQNSFKQDARATAILPLTGSRYGSHGQVFDAGYKIKAVSLVSLNNKKEKSVTSLTYTTQDTRMQVFLPAAVKPQGGQLKLQIDYSFIAPSYGSDRLGVLETKNGKIFTMAQWYPRVAVFDDISGWNVNPYLGPSEFYLEYGDVDMKITVPANHLVVGSGELINPQQVYTADQQKRWTNAAQSEQTIAIRSAAELKSAASRPTGKSELTWHFKITNTRDAAWASSAAFIVDAARINLPSGKKSLAVSAYPEESAGNDKWGRSTEYTKASIENYSKQWYEYPYPAATNVASIVSGMEYPGIVFCGWQEQKGSLFGVTDHEFGHTWFPMIVGSNERLYAWMDEGFNTFINFLATENFNQGEYKQPKLDLHKIAPNLTAPNLEPVFSSPDNMKEASIGNLAYYKPGLGLSILRNQILGVERFDRAFRTYINRWAFKHPTPDDFFRTMENVAGENLNWFWRSWFLNNWRLDVAVTEVVYVNSQPEKGAYITITNLEKMPMPVILEIKTASGKTDRLPLPVEIWERNVSWTFRYPSTEKIESVTYDPDHVFPDHNESNNVWESSNGVLPKMSLNQK</sequence>
<dbReference type="GO" id="GO:0070006">
    <property type="term" value="F:metalloaminopeptidase activity"/>
    <property type="evidence" value="ECO:0007669"/>
    <property type="project" value="TreeGrafter"/>
</dbReference>